<dbReference type="EMBL" id="PRDL01000001">
    <property type="protein sequence ID" value="MBE8718784.1"/>
    <property type="molecule type" value="Genomic_DNA"/>
</dbReference>
<keyword evidence="2 6" id="KW-0378">Hydrolase</keyword>
<protein>
    <submittedName>
        <fullName evidence="8">Glycoside hydrolase family 43 protein</fullName>
    </submittedName>
</protein>
<dbReference type="GO" id="GO:0005975">
    <property type="term" value="P:carbohydrate metabolic process"/>
    <property type="evidence" value="ECO:0007669"/>
    <property type="project" value="InterPro"/>
</dbReference>
<sequence length="576" mass="64009">MRFKKWQRYAPLYAALLGTLAGCSDRVEEATVSSAASKDAVAHFSWFEYQGRDPVFDAPLSDDEFQNPILAGFYPDPSITRAGDYYYLANSSFAFSPGVPIFRSTDMVNWESLGHALTSPAQLPLAEQQTSRGIYAPTIRHHDGVFYLITTLVDIRGNFIVTATDPAGPWSEPVLLPEIGGIDPDIFFDDDGRVYITHHHDPAGGSQYEGHKAIWLWEYDLANNKVIADSGRMVVDGGADPSSKPVWIEAPHIFKKDGWYYLTCAEGGTEYNHSQVIFRTRNLAEPFVPFAGNPILTQRDLNRERPNPITNTGHADFIETPNGEWWAVFLASRSYNGSLFNTGRETFLLPVRWEDGWPIILDPQTEVAWRPKKPAGLKPMPASEPFTGNFTWRDAFSGDALQHHWNQLRQPDHSWYTLGGEKGGITLNVRPASLAELTQVSFIGRRQQHMHFSSSTEVTAPENHAVIAGLTVFQNEKHHFFAGVSQASGKYELVLEQANNSEPQVIQRLPLEKLTAGQPLIIGSEGNAGLISFYYQLPGEAKVMIAEGLDASMLSSEIAGGFIGTHIGLHARINRH</sequence>
<evidence type="ECO:0000259" key="7">
    <source>
        <dbReference type="Pfam" id="PF17851"/>
    </source>
</evidence>
<evidence type="ECO:0000256" key="3">
    <source>
        <dbReference type="ARBA" id="ARBA00023295"/>
    </source>
</evidence>
<dbReference type="SUPFAM" id="SSF75005">
    <property type="entry name" value="Arabinanase/levansucrase/invertase"/>
    <property type="match status" value="1"/>
</dbReference>
<feature type="active site" description="Proton donor" evidence="4">
    <location>
        <position position="249"/>
    </location>
</feature>
<organism evidence="8 9">
    <name type="scientific">Cellvibrio polysaccharolyticus</name>
    <dbReference type="NCBI Taxonomy" id="2082724"/>
    <lineage>
        <taxon>Bacteria</taxon>
        <taxon>Pseudomonadati</taxon>
        <taxon>Pseudomonadota</taxon>
        <taxon>Gammaproteobacteria</taxon>
        <taxon>Cellvibrionales</taxon>
        <taxon>Cellvibrionaceae</taxon>
        <taxon>Cellvibrio</taxon>
    </lineage>
</organism>
<dbReference type="Proteomes" id="UP000652567">
    <property type="component" value="Unassembled WGS sequence"/>
</dbReference>
<dbReference type="GO" id="GO:0004553">
    <property type="term" value="F:hydrolase activity, hydrolyzing O-glycosyl compounds"/>
    <property type="evidence" value="ECO:0007669"/>
    <property type="project" value="InterPro"/>
</dbReference>
<accession>A0A928YV89</accession>
<dbReference type="Pfam" id="PF04616">
    <property type="entry name" value="Glyco_hydro_43"/>
    <property type="match status" value="1"/>
</dbReference>
<gene>
    <name evidence="8" type="ORF">C4F51_16540</name>
</gene>
<proteinExistence type="inferred from homology"/>
<reference evidence="8" key="1">
    <citation type="submission" date="2018-07" db="EMBL/GenBank/DDBJ databases">
        <title>Genome assembly of strain Ka43.</title>
        <authorList>
            <person name="Kukolya J."/>
            <person name="Nagy I."/>
            <person name="Horvath B."/>
            <person name="Toth A."/>
        </authorList>
    </citation>
    <scope>NUCLEOTIDE SEQUENCE</scope>
    <source>
        <strain evidence="8">KB43</strain>
    </source>
</reference>
<dbReference type="CDD" id="cd18617">
    <property type="entry name" value="GH43_XynB-like"/>
    <property type="match status" value="1"/>
</dbReference>
<evidence type="ECO:0000256" key="4">
    <source>
        <dbReference type="PIRSR" id="PIRSR606710-1"/>
    </source>
</evidence>
<dbReference type="PROSITE" id="PS51257">
    <property type="entry name" value="PROKAR_LIPOPROTEIN"/>
    <property type="match status" value="1"/>
</dbReference>
<dbReference type="Pfam" id="PF17851">
    <property type="entry name" value="GH43_C2"/>
    <property type="match status" value="1"/>
</dbReference>
<comment type="caution">
    <text evidence="8">The sequence shown here is derived from an EMBL/GenBank/DDBJ whole genome shotgun (WGS) entry which is preliminary data.</text>
</comment>
<dbReference type="SUPFAM" id="SSF49899">
    <property type="entry name" value="Concanavalin A-like lectins/glucanases"/>
    <property type="match status" value="1"/>
</dbReference>
<keyword evidence="9" id="KW-1185">Reference proteome</keyword>
<name>A0A928YV89_9GAMM</name>
<evidence type="ECO:0000256" key="5">
    <source>
        <dbReference type="PIRSR" id="PIRSR606710-2"/>
    </source>
</evidence>
<dbReference type="InterPro" id="IPR013320">
    <property type="entry name" value="ConA-like_dom_sf"/>
</dbReference>
<evidence type="ECO:0000313" key="8">
    <source>
        <dbReference type="EMBL" id="MBE8718784.1"/>
    </source>
</evidence>
<dbReference type="RefSeq" id="WP_193911627.1">
    <property type="nucleotide sequence ID" value="NZ_PRDL01000001.1"/>
</dbReference>
<dbReference type="InterPro" id="IPR051795">
    <property type="entry name" value="Glycosyl_Hydrlase_43"/>
</dbReference>
<dbReference type="InterPro" id="IPR041542">
    <property type="entry name" value="GH43_C2"/>
</dbReference>
<feature type="active site" description="Proton acceptor" evidence="4">
    <location>
        <position position="76"/>
    </location>
</feature>
<keyword evidence="3 6" id="KW-0326">Glycosidase</keyword>
<dbReference type="Gene3D" id="2.115.10.20">
    <property type="entry name" value="Glycosyl hydrolase domain, family 43"/>
    <property type="match status" value="1"/>
</dbReference>
<dbReference type="PANTHER" id="PTHR42812">
    <property type="entry name" value="BETA-XYLOSIDASE"/>
    <property type="match status" value="1"/>
</dbReference>
<feature type="domain" description="Beta-xylosidase C-terminal Concanavalin A-like" evidence="7">
    <location>
        <begin position="393"/>
        <end position="571"/>
    </location>
</feature>
<dbReference type="AlphaFoldDB" id="A0A928YV89"/>
<evidence type="ECO:0000256" key="2">
    <source>
        <dbReference type="ARBA" id="ARBA00022801"/>
    </source>
</evidence>
<evidence type="ECO:0000256" key="6">
    <source>
        <dbReference type="RuleBase" id="RU361187"/>
    </source>
</evidence>
<dbReference type="PANTHER" id="PTHR42812:SF12">
    <property type="entry name" value="BETA-XYLOSIDASE-RELATED"/>
    <property type="match status" value="1"/>
</dbReference>
<evidence type="ECO:0000256" key="1">
    <source>
        <dbReference type="ARBA" id="ARBA00009865"/>
    </source>
</evidence>
<dbReference type="Gene3D" id="2.60.120.200">
    <property type="match status" value="1"/>
</dbReference>
<evidence type="ECO:0000313" key="9">
    <source>
        <dbReference type="Proteomes" id="UP000652567"/>
    </source>
</evidence>
<comment type="similarity">
    <text evidence="1 6">Belongs to the glycosyl hydrolase 43 family.</text>
</comment>
<dbReference type="InterPro" id="IPR023296">
    <property type="entry name" value="Glyco_hydro_beta-prop_sf"/>
</dbReference>
<dbReference type="InterPro" id="IPR006710">
    <property type="entry name" value="Glyco_hydro_43"/>
</dbReference>
<feature type="site" description="Important for catalytic activity, responsible for pKa modulation of the active site Glu and correct orientation of both the proton donor and substrate" evidence="5">
    <location>
        <position position="183"/>
    </location>
</feature>